<organism evidence="2 3">
    <name type="scientific">Solanum verrucosum</name>
    <dbReference type="NCBI Taxonomy" id="315347"/>
    <lineage>
        <taxon>Eukaryota</taxon>
        <taxon>Viridiplantae</taxon>
        <taxon>Streptophyta</taxon>
        <taxon>Embryophyta</taxon>
        <taxon>Tracheophyta</taxon>
        <taxon>Spermatophyta</taxon>
        <taxon>Magnoliopsida</taxon>
        <taxon>eudicotyledons</taxon>
        <taxon>Gunneridae</taxon>
        <taxon>Pentapetalae</taxon>
        <taxon>asterids</taxon>
        <taxon>lamiids</taxon>
        <taxon>Solanales</taxon>
        <taxon>Solanaceae</taxon>
        <taxon>Solanoideae</taxon>
        <taxon>Solaneae</taxon>
        <taxon>Solanum</taxon>
    </lineage>
</organism>
<evidence type="ECO:0000313" key="3">
    <source>
        <dbReference type="Proteomes" id="UP001234989"/>
    </source>
</evidence>
<dbReference type="Proteomes" id="UP001234989">
    <property type="component" value="Chromosome 1"/>
</dbReference>
<keyword evidence="3" id="KW-1185">Reference proteome</keyword>
<dbReference type="EMBL" id="CP133612">
    <property type="protein sequence ID" value="WMV12388.1"/>
    <property type="molecule type" value="Genomic_DNA"/>
</dbReference>
<dbReference type="AlphaFoldDB" id="A0AAF0PWN8"/>
<name>A0AAF0PWN8_SOLVR</name>
<sequence>MRFPCSGESPELIKREGGLVTAFSNKASGEVGDEQPVEEDKAGDSISVDNGKVQQEPDAMELDSDQY</sequence>
<accession>A0AAF0PWN8</accession>
<evidence type="ECO:0000256" key="1">
    <source>
        <dbReference type="SAM" id="MobiDB-lite"/>
    </source>
</evidence>
<reference evidence="2" key="1">
    <citation type="submission" date="2023-08" db="EMBL/GenBank/DDBJ databases">
        <title>A de novo genome assembly of Solanum verrucosum Schlechtendal, a Mexican diploid species geographically isolated from the other diploid A-genome species in potato relatives.</title>
        <authorList>
            <person name="Hosaka K."/>
        </authorList>
    </citation>
    <scope>NUCLEOTIDE SEQUENCE</scope>
    <source>
        <tissue evidence="2">Young leaves</tissue>
    </source>
</reference>
<evidence type="ECO:0000313" key="2">
    <source>
        <dbReference type="EMBL" id="WMV12388.1"/>
    </source>
</evidence>
<protein>
    <submittedName>
        <fullName evidence="2">Uncharacterized protein</fullName>
    </submittedName>
</protein>
<feature type="compositionally biased region" description="Acidic residues" evidence="1">
    <location>
        <begin position="58"/>
        <end position="67"/>
    </location>
</feature>
<proteinExistence type="predicted"/>
<gene>
    <name evidence="2" type="ORF">MTR67_005773</name>
</gene>
<feature type="region of interest" description="Disordered" evidence="1">
    <location>
        <begin position="26"/>
        <end position="67"/>
    </location>
</feature>